<dbReference type="CDD" id="cd00156">
    <property type="entry name" value="REC"/>
    <property type="match status" value="1"/>
</dbReference>
<evidence type="ECO:0000313" key="5">
    <source>
        <dbReference type="EMBL" id="RKX66601.1"/>
    </source>
</evidence>
<evidence type="ECO:0000256" key="1">
    <source>
        <dbReference type="ARBA" id="ARBA00022553"/>
    </source>
</evidence>
<dbReference type="PANTHER" id="PTHR44591">
    <property type="entry name" value="STRESS RESPONSE REGULATOR PROTEIN 1"/>
    <property type="match status" value="1"/>
</dbReference>
<dbReference type="Pfam" id="PF00072">
    <property type="entry name" value="Response_reg"/>
    <property type="match status" value="1"/>
</dbReference>
<name>A0A660S920_UNCT6</name>
<dbReference type="InterPro" id="IPR011006">
    <property type="entry name" value="CheY-like_superfamily"/>
</dbReference>
<dbReference type="AlphaFoldDB" id="A0A660S920"/>
<accession>A0A660S920</accession>
<evidence type="ECO:0000256" key="2">
    <source>
        <dbReference type="ARBA" id="ARBA00023012"/>
    </source>
</evidence>
<dbReference type="PANTHER" id="PTHR44591:SF14">
    <property type="entry name" value="PROTEIN PILG"/>
    <property type="match status" value="1"/>
</dbReference>
<dbReference type="GO" id="GO:0000160">
    <property type="term" value="P:phosphorelay signal transduction system"/>
    <property type="evidence" value="ECO:0007669"/>
    <property type="project" value="UniProtKB-KW"/>
</dbReference>
<evidence type="ECO:0000259" key="4">
    <source>
        <dbReference type="PROSITE" id="PS50110"/>
    </source>
</evidence>
<dbReference type="PROSITE" id="PS50110">
    <property type="entry name" value="RESPONSE_REGULATORY"/>
    <property type="match status" value="1"/>
</dbReference>
<keyword evidence="1 3" id="KW-0597">Phosphoprotein</keyword>
<evidence type="ECO:0000256" key="3">
    <source>
        <dbReference type="PROSITE-ProRule" id="PRU00169"/>
    </source>
</evidence>
<protein>
    <recommendedName>
        <fullName evidence="4">Response regulatory domain-containing protein</fullName>
    </recommendedName>
</protein>
<comment type="caution">
    <text evidence="5">The sequence shown here is derived from an EMBL/GenBank/DDBJ whole genome shotgun (WGS) entry which is preliminary data.</text>
</comment>
<feature type="domain" description="Response regulatory" evidence="4">
    <location>
        <begin position="3"/>
        <end position="120"/>
    </location>
</feature>
<organism evidence="5 6">
    <name type="scientific">candidate division TA06 bacterium</name>
    <dbReference type="NCBI Taxonomy" id="2250710"/>
    <lineage>
        <taxon>Bacteria</taxon>
        <taxon>Bacteria division TA06</taxon>
    </lineage>
</organism>
<evidence type="ECO:0000313" key="6">
    <source>
        <dbReference type="Proteomes" id="UP000282321"/>
    </source>
</evidence>
<reference evidence="5 6" key="1">
    <citation type="submission" date="2018-06" db="EMBL/GenBank/DDBJ databases">
        <title>Extensive metabolic versatility and redundancy in microbially diverse, dynamic hydrothermal sediments.</title>
        <authorList>
            <person name="Dombrowski N."/>
            <person name="Teske A."/>
            <person name="Baker B.J."/>
        </authorList>
    </citation>
    <scope>NUCLEOTIDE SEQUENCE [LARGE SCALE GENOMIC DNA]</scope>
    <source>
        <strain evidence="5">B35_G9</strain>
    </source>
</reference>
<dbReference type="Proteomes" id="UP000282321">
    <property type="component" value="Unassembled WGS sequence"/>
</dbReference>
<dbReference type="InterPro" id="IPR001789">
    <property type="entry name" value="Sig_transdc_resp-reg_receiver"/>
</dbReference>
<dbReference type="SMART" id="SM00448">
    <property type="entry name" value="REC"/>
    <property type="match status" value="1"/>
</dbReference>
<sequence>MKRVLYIEDSITLVKIVKTFLEDNGYNVTTVDNYEDAVKLIDENDYDVIVSDIILRGINKTGYDIVKYFRKNKSEETPVIVTSTRGGRGVVVASKMSGANQFLQKPFNPEDLLKIIEEEINK</sequence>
<dbReference type="Gene3D" id="3.40.50.2300">
    <property type="match status" value="1"/>
</dbReference>
<gene>
    <name evidence="5" type="ORF">DRP44_03790</name>
</gene>
<dbReference type="SUPFAM" id="SSF52172">
    <property type="entry name" value="CheY-like"/>
    <property type="match status" value="1"/>
</dbReference>
<dbReference type="InterPro" id="IPR050595">
    <property type="entry name" value="Bact_response_regulator"/>
</dbReference>
<feature type="modified residue" description="4-aspartylphosphate" evidence="3">
    <location>
        <position position="52"/>
    </location>
</feature>
<keyword evidence="2" id="KW-0902">Two-component regulatory system</keyword>
<proteinExistence type="predicted"/>
<dbReference type="EMBL" id="QNBC01000038">
    <property type="protein sequence ID" value="RKX66601.1"/>
    <property type="molecule type" value="Genomic_DNA"/>
</dbReference>